<sequence>IRPHMCNLSFLDTILIPFPENEAKKRPAETRIDSMDDSFEEKVNDRSHKRSHSSVHQKLNHAEEEMSDTESVPAANPAFSLSQCDKKFDSKRFLNLHSYVHN</sequence>
<comment type="caution">
    <text evidence="2">The sequence shown here is derived from an EMBL/GenBank/DDBJ whole genome shotgun (WGS) entry which is preliminary data.</text>
</comment>
<accession>A0AAV5SEN5</accession>
<dbReference type="EMBL" id="BTSX01000001">
    <property type="protein sequence ID" value="GMS81836.1"/>
    <property type="molecule type" value="Genomic_DNA"/>
</dbReference>
<evidence type="ECO:0000313" key="3">
    <source>
        <dbReference type="Proteomes" id="UP001432027"/>
    </source>
</evidence>
<feature type="compositionally biased region" description="Basic residues" evidence="1">
    <location>
        <begin position="47"/>
        <end position="59"/>
    </location>
</feature>
<feature type="non-terminal residue" evidence="2">
    <location>
        <position position="1"/>
    </location>
</feature>
<feature type="non-terminal residue" evidence="2">
    <location>
        <position position="102"/>
    </location>
</feature>
<evidence type="ECO:0000256" key="1">
    <source>
        <dbReference type="SAM" id="MobiDB-lite"/>
    </source>
</evidence>
<dbReference type="AlphaFoldDB" id="A0AAV5SEN5"/>
<dbReference type="Proteomes" id="UP001432027">
    <property type="component" value="Unassembled WGS sequence"/>
</dbReference>
<protein>
    <recommendedName>
        <fullName evidence="4">C2H2-type domain-containing protein</fullName>
    </recommendedName>
</protein>
<feature type="compositionally biased region" description="Basic and acidic residues" evidence="1">
    <location>
        <begin position="22"/>
        <end position="46"/>
    </location>
</feature>
<evidence type="ECO:0000313" key="2">
    <source>
        <dbReference type="EMBL" id="GMS81836.1"/>
    </source>
</evidence>
<gene>
    <name evidence="2" type="ORF">PENTCL1PPCAC_4011</name>
</gene>
<keyword evidence="3" id="KW-1185">Reference proteome</keyword>
<reference evidence="2" key="1">
    <citation type="submission" date="2023-10" db="EMBL/GenBank/DDBJ databases">
        <title>Genome assembly of Pristionchus species.</title>
        <authorList>
            <person name="Yoshida K."/>
            <person name="Sommer R.J."/>
        </authorList>
    </citation>
    <scope>NUCLEOTIDE SEQUENCE</scope>
    <source>
        <strain evidence="2">RS0144</strain>
    </source>
</reference>
<organism evidence="2 3">
    <name type="scientific">Pristionchus entomophagus</name>
    <dbReference type="NCBI Taxonomy" id="358040"/>
    <lineage>
        <taxon>Eukaryota</taxon>
        <taxon>Metazoa</taxon>
        <taxon>Ecdysozoa</taxon>
        <taxon>Nematoda</taxon>
        <taxon>Chromadorea</taxon>
        <taxon>Rhabditida</taxon>
        <taxon>Rhabditina</taxon>
        <taxon>Diplogasteromorpha</taxon>
        <taxon>Diplogasteroidea</taxon>
        <taxon>Neodiplogasteridae</taxon>
        <taxon>Pristionchus</taxon>
    </lineage>
</organism>
<feature type="region of interest" description="Disordered" evidence="1">
    <location>
        <begin position="22"/>
        <end position="74"/>
    </location>
</feature>
<proteinExistence type="predicted"/>
<evidence type="ECO:0008006" key="4">
    <source>
        <dbReference type="Google" id="ProtNLM"/>
    </source>
</evidence>
<name>A0AAV5SEN5_9BILA</name>